<dbReference type="PANTHER" id="PTHR23155:SF1152">
    <property type="entry name" value="AAA+ ATPASE DOMAIN-CONTAINING PROTEIN"/>
    <property type="match status" value="1"/>
</dbReference>
<evidence type="ECO:0000259" key="7">
    <source>
        <dbReference type="Pfam" id="PF00931"/>
    </source>
</evidence>
<dbReference type="Gene3D" id="3.40.50.300">
    <property type="entry name" value="P-loop containing nucleotide triphosphate hydrolases"/>
    <property type="match status" value="1"/>
</dbReference>
<sequence>YSKKNSSSSYYNTCNKQHNLLVGLDDQIRALKQWIFDPISHDLVKSVVGMTGIGKTTLVKQVYNDPRVVKEFETRLFLHIGPSYNLLEDILLLVLNQLGVNISDNVVDDKYDYLKKRLREALSSKKYLIVLDDVWSVFRHELKYDAFPNNTRESRVIIISHVQPVRYYNYETHDFLVPLLKDEESWKLLRQTAFSNSEEKCNRELEKIGKQIARNCEGLPAAIIQVGENLRGKSFEEWKTLSENEDPFVITRDDNTPLSMSLYFSYLMLPQYLKASFLYIGVFPKHYGISRSKLIKLWLSEDLVIHGYDEEKTVGDDLDLLIRHAVVLGEKQTSVDSRSTKSCRLHFTFRSLCVNEAKSEKFFHILKKYTDCEPENIQRQQRLCVHNNVVLAFTQVHEWMESVPNARSLLCYGPKQQYPVLLPLCLRLLKILDALAIRFYEFPHQVLALIHLRYFAITCDGELPNSISRLWNLEVLILGQHHNIKLWNNGPVYLPIEIWNMHKLKELYCKGFDLPTPPLGDSYLQNLFTISGVSVHSCTMEVLSRIPKLKRIAVQIESAHESIETFSFFGHFATRYDEFESLKCVVVNPNLSSHVVRCVPKFPMNITKISLHGCGLPWKNMGVIAALPYLKVLKLRWYAFCGPHWIVNSGEFPRLRILLLEDLDIEHWESNNKGLQRSGLHPEHLIVKHCYKLKNIPGRFLAGIVEVDDCSISLVEKMREWRSIDVKIHSSTTDL</sequence>
<proteinExistence type="inferred from homology"/>
<comment type="function">
    <text evidence="1">Confers resistance to late blight (Phytophthora infestans) races carrying the avirulence gene Avr1. Resistance proteins guard the plant against pathogens that contain an appropriate avirulence protein via an indirect interaction with this avirulence protein. That triggers a defense system including the hypersensitive response, which restricts the pathogen growth.</text>
</comment>
<feature type="non-terminal residue" evidence="8">
    <location>
        <position position="1"/>
    </location>
</feature>
<dbReference type="Pfam" id="PF00931">
    <property type="entry name" value="NB-ARC"/>
    <property type="match status" value="1"/>
</dbReference>
<organism evidence="8 9">
    <name type="scientific">Erythranthe guttata</name>
    <name type="common">Yellow monkey flower</name>
    <name type="synonym">Mimulus guttatus</name>
    <dbReference type="NCBI Taxonomy" id="4155"/>
    <lineage>
        <taxon>Eukaryota</taxon>
        <taxon>Viridiplantae</taxon>
        <taxon>Streptophyta</taxon>
        <taxon>Embryophyta</taxon>
        <taxon>Tracheophyta</taxon>
        <taxon>Spermatophyta</taxon>
        <taxon>Magnoliopsida</taxon>
        <taxon>eudicotyledons</taxon>
        <taxon>Gunneridae</taxon>
        <taxon>Pentapetalae</taxon>
        <taxon>asterids</taxon>
        <taxon>lamiids</taxon>
        <taxon>Lamiales</taxon>
        <taxon>Phrymaceae</taxon>
        <taxon>Erythranthe</taxon>
    </lineage>
</organism>
<dbReference type="Gene3D" id="1.10.10.10">
    <property type="entry name" value="Winged helix-like DNA-binding domain superfamily/Winged helix DNA-binding domain"/>
    <property type="match status" value="1"/>
</dbReference>
<dbReference type="SUPFAM" id="SSF52047">
    <property type="entry name" value="RNI-like"/>
    <property type="match status" value="1"/>
</dbReference>
<dbReference type="EMBL" id="KI630264">
    <property type="protein sequence ID" value="EYU43101.1"/>
    <property type="molecule type" value="Genomic_DNA"/>
</dbReference>
<evidence type="ECO:0000313" key="8">
    <source>
        <dbReference type="EMBL" id="EYU43101.1"/>
    </source>
</evidence>
<name>A0A022RSY2_ERYGU</name>
<evidence type="ECO:0000256" key="1">
    <source>
        <dbReference type="ARBA" id="ARBA00002074"/>
    </source>
</evidence>
<protein>
    <recommendedName>
        <fullName evidence="7">NB-ARC domain-containing protein</fullName>
    </recommendedName>
</protein>
<dbReference type="InterPro" id="IPR044974">
    <property type="entry name" value="Disease_R_plants"/>
</dbReference>
<evidence type="ECO:0000256" key="5">
    <source>
        <dbReference type="ARBA" id="ARBA00022737"/>
    </source>
</evidence>
<comment type="similarity">
    <text evidence="2">Belongs to the disease resistance NB-LRR family.</text>
</comment>
<dbReference type="SUPFAM" id="SSF52540">
    <property type="entry name" value="P-loop containing nucleoside triphosphate hydrolases"/>
    <property type="match status" value="1"/>
</dbReference>
<dbReference type="PANTHER" id="PTHR23155">
    <property type="entry name" value="DISEASE RESISTANCE PROTEIN RP"/>
    <property type="match status" value="1"/>
</dbReference>
<keyword evidence="5" id="KW-0677">Repeat</keyword>
<dbReference type="eggNOG" id="KOG4658">
    <property type="taxonomic scope" value="Eukaryota"/>
</dbReference>
<dbReference type="Gene3D" id="3.80.10.10">
    <property type="entry name" value="Ribonuclease Inhibitor"/>
    <property type="match status" value="1"/>
</dbReference>
<keyword evidence="6" id="KW-0611">Plant defense</keyword>
<dbReference type="InterPro" id="IPR042197">
    <property type="entry name" value="Apaf_helical"/>
</dbReference>
<dbReference type="Gene3D" id="1.10.8.430">
    <property type="entry name" value="Helical domain of apoptotic protease-activating factors"/>
    <property type="match status" value="1"/>
</dbReference>
<keyword evidence="9" id="KW-1185">Reference proteome</keyword>
<evidence type="ECO:0000256" key="6">
    <source>
        <dbReference type="ARBA" id="ARBA00022821"/>
    </source>
</evidence>
<dbReference type="InterPro" id="IPR027417">
    <property type="entry name" value="P-loop_NTPase"/>
</dbReference>
<evidence type="ECO:0000256" key="4">
    <source>
        <dbReference type="ARBA" id="ARBA00022667"/>
    </source>
</evidence>
<dbReference type="InterPro" id="IPR036388">
    <property type="entry name" value="WH-like_DNA-bd_sf"/>
</dbReference>
<gene>
    <name evidence="8" type="ORF">MIMGU_mgv1a017964mg</name>
</gene>
<dbReference type="GO" id="GO:0005737">
    <property type="term" value="C:cytoplasm"/>
    <property type="evidence" value="ECO:0007669"/>
    <property type="project" value="UniProtKB-SubCell"/>
</dbReference>
<evidence type="ECO:0000256" key="2">
    <source>
        <dbReference type="ARBA" id="ARBA00008894"/>
    </source>
</evidence>
<dbReference type="GO" id="GO:0043531">
    <property type="term" value="F:ADP binding"/>
    <property type="evidence" value="ECO:0007669"/>
    <property type="project" value="InterPro"/>
</dbReference>
<reference evidence="8 9" key="1">
    <citation type="journal article" date="2013" name="Proc. Natl. Acad. Sci. U.S.A.">
        <title>Fine-scale variation in meiotic recombination in Mimulus inferred from population shotgun sequencing.</title>
        <authorList>
            <person name="Hellsten U."/>
            <person name="Wright K.M."/>
            <person name="Jenkins J."/>
            <person name="Shu S."/>
            <person name="Yuan Y."/>
            <person name="Wessler S.R."/>
            <person name="Schmutz J."/>
            <person name="Willis J.H."/>
            <person name="Rokhsar D.S."/>
        </authorList>
    </citation>
    <scope>NUCLEOTIDE SEQUENCE [LARGE SCALE GENOMIC DNA]</scope>
    <source>
        <strain evidence="9">cv. DUN x IM62</strain>
    </source>
</reference>
<dbReference type="InterPro" id="IPR002182">
    <property type="entry name" value="NB-ARC"/>
</dbReference>
<dbReference type="InterPro" id="IPR032675">
    <property type="entry name" value="LRR_dom_sf"/>
</dbReference>
<keyword evidence="3" id="KW-0433">Leucine-rich repeat</keyword>
<dbReference type="GO" id="GO:0009626">
    <property type="term" value="P:plant-type hypersensitive response"/>
    <property type="evidence" value="ECO:0007669"/>
    <property type="project" value="UniProtKB-KW"/>
</dbReference>
<dbReference type="PRINTS" id="PR00364">
    <property type="entry name" value="DISEASERSIST"/>
</dbReference>
<accession>A0A022RSY2</accession>
<dbReference type="Proteomes" id="UP000030748">
    <property type="component" value="Unassembled WGS sequence"/>
</dbReference>
<evidence type="ECO:0000313" key="9">
    <source>
        <dbReference type="Proteomes" id="UP000030748"/>
    </source>
</evidence>
<feature type="domain" description="NB-ARC" evidence="7">
    <location>
        <begin position="26"/>
        <end position="197"/>
    </location>
</feature>
<keyword evidence="4" id="KW-0381">Hypersensitive response</keyword>
<evidence type="ECO:0000256" key="3">
    <source>
        <dbReference type="ARBA" id="ARBA00022614"/>
    </source>
</evidence>
<dbReference type="AlphaFoldDB" id="A0A022RSY2"/>